<sequence length="94" mass="10932">MVLGGRSPCCRAILHLEQRRIFVWTRAGKAPWRERTLRRHKAGKGYFAPIDMSSAPPREHTEQHYIGSPVLQINTRSTPLMEHTKHKFGDKYHV</sequence>
<evidence type="ECO:0000313" key="1">
    <source>
        <dbReference type="EMBL" id="KAG2619212.1"/>
    </source>
</evidence>
<keyword evidence="2" id="KW-1185">Reference proteome</keyword>
<dbReference type="EMBL" id="CM029042">
    <property type="protein sequence ID" value="KAG2619212.1"/>
    <property type="molecule type" value="Genomic_DNA"/>
</dbReference>
<name>A0A8T0U3Q3_PANVG</name>
<gene>
    <name evidence="1" type="ORF">PVAP13_3NG140863</name>
</gene>
<evidence type="ECO:0000313" key="2">
    <source>
        <dbReference type="Proteomes" id="UP000823388"/>
    </source>
</evidence>
<comment type="caution">
    <text evidence="1">The sequence shown here is derived from an EMBL/GenBank/DDBJ whole genome shotgun (WGS) entry which is preliminary data.</text>
</comment>
<protein>
    <submittedName>
        <fullName evidence="1">Uncharacterized protein</fullName>
    </submittedName>
</protein>
<dbReference type="AlphaFoldDB" id="A0A8T0U3Q3"/>
<proteinExistence type="predicted"/>
<organism evidence="1 2">
    <name type="scientific">Panicum virgatum</name>
    <name type="common">Blackwell switchgrass</name>
    <dbReference type="NCBI Taxonomy" id="38727"/>
    <lineage>
        <taxon>Eukaryota</taxon>
        <taxon>Viridiplantae</taxon>
        <taxon>Streptophyta</taxon>
        <taxon>Embryophyta</taxon>
        <taxon>Tracheophyta</taxon>
        <taxon>Spermatophyta</taxon>
        <taxon>Magnoliopsida</taxon>
        <taxon>Liliopsida</taxon>
        <taxon>Poales</taxon>
        <taxon>Poaceae</taxon>
        <taxon>PACMAD clade</taxon>
        <taxon>Panicoideae</taxon>
        <taxon>Panicodae</taxon>
        <taxon>Paniceae</taxon>
        <taxon>Panicinae</taxon>
        <taxon>Panicum</taxon>
        <taxon>Panicum sect. Hiantes</taxon>
    </lineage>
</organism>
<dbReference type="Proteomes" id="UP000823388">
    <property type="component" value="Chromosome 3N"/>
</dbReference>
<accession>A0A8T0U3Q3</accession>
<reference evidence="1" key="1">
    <citation type="submission" date="2020-05" db="EMBL/GenBank/DDBJ databases">
        <title>WGS assembly of Panicum virgatum.</title>
        <authorList>
            <person name="Lovell J.T."/>
            <person name="Jenkins J."/>
            <person name="Shu S."/>
            <person name="Juenger T.E."/>
            <person name="Schmutz J."/>
        </authorList>
    </citation>
    <scope>NUCLEOTIDE SEQUENCE</scope>
    <source>
        <strain evidence="1">AP13</strain>
    </source>
</reference>